<feature type="signal peptide" evidence="1">
    <location>
        <begin position="1"/>
        <end position="17"/>
    </location>
</feature>
<dbReference type="HOGENOM" id="CLU_2514678_0_0_1"/>
<evidence type="ECO:0000313" key="4">
    <source>
        <dbReference type="Proteomes" id="UP000001940"/>
    </source>
</evidence>
<dbReference type="AGR" id="WB:WBGene00195230"/>
<reference evidence="2 4" key="1">
    <citation type="journal article" date="1998" name="Science">
        <title>Genome sequence of the nematode C. elegans: a platform for investigating biology.</title>
        <authorList>
            <consortium name="The C. elegans sequencing consortium"/>
            <person name="Sulson J.E."/>
            <person name="Waterston R."/>
        </authorList>
    </citation>
    <scope>NUCLEOTIDE SEQUENCE [LARGE SCALE GENOMIC DNA]</scope>
    <source>
        <strain evidence="2 4">Bristol N2</strain>
    </source>
</reference>
<proteinExistence type="predicted"/>
<dbReference type="SMR" id="G5EGE6"/>
<dbReference type="AlphaFoldDB" id="G5EGE6"/>
<reference evidence="2" key="2">
    <citation type="submission" date="2003-03" db="EMBL/GenBank/DDBJ databases">
        <authorList>
            <person name="Sulson J.E."/>
            <person name="Waterston R."/>
        </authorList>
    </citation>
    <scope>NUCLEOTIDE SEQUENCE</scope>
    <source>
        <strain evidence="2">Bristol N2</strain>
    </source>
</reference>
<dbReference type="RefSeq" id="NP_001251601.1">
    <property type="nucleotide sequence ID" value="NM_001264672.1"/>
</dbReference>
<dbReference type="PaxDb" id="6239-F36D1.13"/>
<dbReference type="EMBL" id="BX284601">
    <property type="protein sequence ID" value="CBW44379.1"/>
    <property type="molecule type" value="Genomic_DNA"/>
</dbReference>
<dbReference type="WormBase" id="F36D1.14">
    <property type="protein sequence ID" value="CE45220"/>
    <property type="gene ID" value="WBGene00195231"/>
</dbReference>
<feature type="chain" id="PRO_5015092004" evidence="1">
    <location>
        <begin position="18"/>
        <end position="85"/>
    </location>
</feature>
<dbReference type="EMBL" id="BX284601">
    <property type="protein sequence ID" value="CBW44378.1"/>
    <property type="molecule type" value="Genomic_DNA"/>
</dbReference>
<dbReference type="KEGG" id="cel:CELE_F36D1.14"/>
<dbReference type="KEGG" id="cel:CELE_F36D1.13"/>
<protein>
    <submittedName>
        <fullName evidence="2">Secreted protein</fullName>
    </submittedName>
</protein>
<evidence type="ECO:0000256" key="1">
    <source>
        <dbReference type="SAM" id="SignalP"/>
    </source>
</evidence>
<evidence type="ECO:0000313" key="6">
    <source>
        <dbReference type="WormBase" id="F36D1.14"/>
    </source>
</evidence>
<evidence type="ECO:0000313" key="3">
    <source>
        <dbReference type="EMBL" id="CBW44379.1"/>
    </source>
</evidence>
<evidence type="ECO:0000313" key="2">
    <source>
        <dbReference type="EMBL" id="CBW44378.1"/>
    </source>
</evidence>
<dbReference type="GeneID" id="13182080"/>
<dbReference type="CTD" id="13182080"/>
<keyword evidence="1" id="KW-0732">Signal</keyword>
<dbReference type="Proteomes" id="UP000001940">
    <property type="component" value="Chromosome I"/>
</dbReference>
<gene>
    <name evidence="2" type="ORF">CELE_F36D1.13</name>
    <name evidence="3" type="ORF">CELE_F36D1.14</name>
    <name evidence="5" type="ORF">F36D1.13</name>
    <name evidence="3 6" type="ORF">F36D1.14</name>
</gene>
<keyword evidence="4" id="KW-1185">Reference proteome</keyword>
<sequence>MNFHFLFLAVIARVAFAAIAQDINDRVWAKLPYTVDVTVLELEINQAVEELTKELKIAECVKELFDQEMQGDLRATCINYITDIE</sequence>
<accession>G5EGE6</accession>
<organism evidence="2 4">
    <name type="scientific">Caenorhabditis elegans</name>
    <dbReference type="NCBI Taxonomy" id="6239"/>
    <lineage>
        <taxon>Eukaryota</taxon>
        <taxon>Metazoa</taxon>
        <taxon>Ecdysozoa</taxon>
        <taxon>Nematoda</taxon>
        <taxon>Chromadorea</taxon>
        <taxon>Rhabditida</taxon>
        <taxon>Rhabditina</taxon>
        <taxon>Rhabditomorpha</taxon>
        <taxon>Rhabditoidea</taxon>
        <taxon>Rhabditidae</taxon>
        <taxon>Peloderinae</taxon>
        <taxon>Caenorhabditis</taxon>
    </lineage>
</organism>
<name>G5EGE6_CAEEL</name>
<dbReference type="CTD" id="13182079"/>
<dbReference type="AGR" id="WB:WBGene00195231"/>
<dbReference type="GeneID" id="13182079"/>
<evidence type="ECO:0000313" key="5">
    <source>
        <dbReference type="WormBase" id="F36D1.13"/>
    </source>
</evidence>
<dbReference type="WormBase" id="F36D1.13">
    <property type="protein sequence ID" value="CE45220"/>
    <property type="gene ID" value="WBGene00195230"/>
</dbReference>
<dbReference type="RefSeq" id="NP_001251602.1">
    <property type="nucleotide sequence ID" value="NM_001264673.1"/>
</dbReference>
<reference evidence="2" key="3">
    <citation type="submission" date="2024-10" db="EMBL/GenBank/DDBJ databases">
        <authorList>
            <consortium name="WormBase Consortium"/>
            <person name="WormBase"/>
        </authorList>
    </citation>
    <scope>NUCLEOTIDE SEQUENCE</scope>
    <source>
        <strain evidence="2">Bristol N2</strain>
    </source>
</reference>